<dbReference type="RefSeq" id="WP_121082516.1">
    <property type="nucleotide sequence ID" value="NZ_RBZU01000001.1"/>
</dbReference>
<dbReference type="InterPro" id="IPR010987">
    <property type="entry name" value="Glutathione-S-Trfase_C-like"/>
</dbReference>
<feature type="domain" description="GST N-terminal" evidence="1">
    <location>
        <begin position="9"/>
        <end position="98"/>
    </location>
</feature>
<dbReference type="Proteomes" id="UP000270342">
    <property type="component" value="Unassembled WGS sequence"/>
</dbReference>
<dbReference type="SUPFAM" id="SSF52833">
    <property type="entry name" value="Thioredoxin-like"/>
    <property type="match status" value="1"/>
</dbReference>
<name>A0A494YE72_9BURK</name>
<evidence type="ECO:0000259" key="2">
    <source>
        <dbReference type="PROSITE" id="PS50405"/>
    </source>
</evidence>
<keyword evidence="4" id="KW-1185">Reference proteome</keyword>
<dbReference type="OrthoDB" id="6043394at2"/>
<protein>
    <submittedName>
        <fullName evidence="3">Glutathione S-transferase</fullName>
    </submittedName>
</protein>
<dbReference type="PANTHER" id="PTHR11571:SF263">
    <property type="entry name" value="GLUTATHIONE S-TRANSFERASE"/>
    <property type="match status" value="1"/>
</dbReference>
<dbReference type="AlphaFoldDB" id="A0A494YE72"/>
<dbReference type="GO" id="GO:0006749">
    <property type="term" value="P:glutathione metabolic process"/>
    <property type="evidence" value="ECO:0007669"/>
    <property type="project" value="TreeGrafter"/>
</dbReference>
<comment type="caution">
    <text evidence="3">The sequence shown here is derived from an EMBL/GenBank/DDBJ whole genome shotgun (WGS) entry which is preliminary data.</text>
</comment>
<evidence type="ECO:0000313" key="3">
    <source>
        <dbReference type="EMBL" id="RKP58643.1"/>
    </source>
</evidence>
<dbReference type="PROSITE" id="PS50404">
    <property type="entry name" value="GST_NTER"/>
    <property type="match status" value="1"/>
</dbReference>
<dbReference type="InterPro" id="IPR004045">
    <property type="entry name" value="Glutathione_S-Trfase_N"/>
</dbReference>
<dbReference type="Gene3D" id="1.20.1050.10">
    <property type="match status" value="1"/>
</dbReference>
<dbReference type="Gene3D" id="3.40.30.10">
    <property type="entry name" value="Glutaredoxin"/>
    <property type="match status" value="1"/>
</dbReference>
<sequence>MSDTRSKRPHYELHYWDGLPGRGEFIRLALEEAGEPYVDVARESTAEHGGVRAMLAPMKDRQAAVIPFAPPFLKIGDLTLCQTANALLYLGEKHGLAPSDEQGKYWAHGLQLTIADYVSEVHDTHHPLSNALYFEDQKPAAKARTKAFLEHRVPKFMNYFERVLAQNPAGDAWMVGASRSYVDLSIFQIVEGTQYAFPLAVEGFDRAWPRLAALRERVRALARIAAYLESPRRLAFNESGIFRHYPELDHRGLATSQPG</sequence>
<keyword evidence="3" id="KW-0808">Transferase</keyword>
<proteinExistence type="predicted"/>
<dbReference type="InterPro" id="IPR004046">
    <property type="entry name" value="GST_C"/>
</dbReference>
<dbReference type="EMBL" id="RBZU01000001">
    <property type="protein sequence ID" value="RKP58643.1"/>
    <property type="molecule type" value="Genomic_DNA"/>
</dbReference>
<dbReference type="InterPro" id="IPR036282">
    <property type="entry name" value="Glutathione-S-Trfase_C_sf"/>
</dbReference>
<feature type="domain" description="GST C-terminal" evidence="2">
    <location>
        <begin position="100"/>
        <end position="248"/>
    </location>
</feature>
<dbReference type="InterPro" id="IPR050213">
    <property type="entry name" value="GST_superfamily"/>
</dbReference>
<dbReference type="GO" id="GO:0004364">
    <property type="term" value="F:glutathione transferase activity"/>
    <property type="evidence" value="ECO:0007669"/>
    <property type="project" value="TreeGrafter"/>
</dbReference>
<accession>A0A494YE72</accession>
<dbReference type="Pfam" id="PF14497">
    <property type="entry name" value="GST_C_3"/>
    <property type="match status" value="1"/>
</dbReference>
<dbReference type="SUPFAM" id="SSF47616">
    <property type="entry name" value="GST C-terminal domain-like"/>
    <property type="match status" value="1"/>
</dbReference>
<evidence type="ECO:0000259" key="1">
    <source>
        <dbReference type="PROSITE" id="PS50404"/>
    </source>
</evidence>
<dbReference type="PROSITE" id="PS50405">
    <property type="entry name" value="GST_CTER"/>
    <property type="match status" value="1"/>
</dbReference>
<organism evidence="3 4">
    <name type="scientific">Pararobbsia silviterrae</name>
    <dbReference type="NCBI Taxonomy" id="1792498"/>
    <lineage>
        <taxon>Bacteria</taxon>
        <taxon>Pseudomonadati</taxon>
        <taxon>Pseudomonadota</taxon>
        <taxon>Betaproteobacteria</taxon>
        <taxon>Burkholderiales</taxon>
        <taxon>Burkholderiaceae</taxon>
        <taxon>Pararobbsia</taxon>
    </lineage>
</organism>
<gene>
    <name evidence="3" type="ORF">D7S86_01480</name>
</gene>
<reference evidence="3 4" key="1">
    <citation type="submission" date="2018-10" db="EMBL/GenBank/DDBJ databases">
        <title>Robbsia sp. DHC34, isolated from soil.</title>
        <authorList>
            <person name="Gao Z.-H."/>
            <person name="Qiu L.-H."/>
        </authorList>
    </citation>
    <scope>NUCLEOTIDE SEQUENCE [LARGE SCALE GENOMIC DNA]</scope>
    <source>
        <strain evidence="3 4">DHC34</strain>
    </source>
</reference>
<dbReference type="PANTHER" id="PTHR11571">
    <property type="entry name" value="GLUTATHIONE S-TRANSFERASE"/>
    <property type="match status" value="1"/>
</dbReference>
<dbReference type="CDD" id="cd03192">
    <property type="entry name" value="GST_C_Sigma_like"/>
    <property type="match status" value="1"/>
</dbReference>
<dbReference type="CDD" id="cd03039">
    <property type="entry name" value="GST_N_Sigma_like"/>
    <property type="match status" value="1"/>
</dbReference>
<evidence type="ECO:0000313" key="4">
    <source>
        <dbReference type="Proteomes" id="UP000270342"/>
    </source>
</evidence>
<dbReference type="InterPro" id="IPR036249">
    <property type="entry name" value="Thioredoxin-like_sf"/>
</dbReference>